<dbReference type="EMBL" id="JAUCMV010000002">
    <property type="protein sequence ID" value="KAK0418719.1"/>
    <property type="molecule type" value="Genomic_DNA"/>
</dbReference>
<dbReference type="Proteomes" id="UP001175271">
    <property type="component" value="Unassembled WGS sequence"/>
</dbReference>
<comment type="caution">
    <text evidence="2">The sequence shown here is derived from an EMBL/GenBank/DDBJ whole genome shotgun (WGS) entry which is preliminary data.</text>
</comment>
<evidence type="ECO:0000313" key="2">
    <source>
        <dbReference type="EMBL" id="KAK0418719.1"/>
    </source>
</evidence>
<organism evidence="2 3">
    <name type="scientific">Steinernema hermaphroditum</name>
    <dbReference type="NCBI Taxonomy" id="289476"/>
    <lineage>
        <taxon>Eukaryota</taxon>
        <taxon>Metazoa</taxon>
        <taxon>Ecdysozoa</taxon>
        <taxon>Nematoda</taxon>
        <taxon>Chromadorea</taxon>
        <taxon>Rhabditida</taxon>
        <taxon>Tylenchina</taxon>
        <taxon>Panagrolaimomorpha</taxon>
        <taxon>Strongyloidoidea</taxon>
        <taxon>Steinernematidae</taxon>
        <taxon>Steinernema</taxon>
    </lineage>
</organism>
<dbReference type="Gene3D" id="1.20.120.1100">
    <property type="match status" value="1"/>
</dbReference>
<dbReference type="AlphaFoldDB" id="A0AA39I9A0"/>
<protein>
    <recommendedName>
        <fullName evidence="4">ERAP1-like C-terminal domain-containing protein</fullName>
    </recommendedName>
</protein>
<evidence type="ECO:0008006" key="4">
    <source>
        <dbReference type="Google" id="ProtNLM"/>
    </source>
</evidence>
<keyword evidence="1" id="KW-0732">Signal</keyword>
<accession>A0AA39I9A0</accession>
<feature type="signal peptide" evidence="1">
    <location>
        <begin position="1"/>
        <end position="20"/>
    </location>
</feature>
<gene>
    <name evidence="2" type="ORF">QR680_013734</name>
</gene>
<proteinExistence type="predicted"/>
<evidence type="ECO:0000256" key="1">
    <source>
        <dbReference type="SAM" id="SignalP"/>
    </source>
</evidence>
<keyword evidence="3" id="KW-1185">Reference proteome</keyword>
<name>A0AA39I9A0_9BILA</name>
<feature type="chain" id="PRO_5041290407" description="ERAP1-like C-terminal domain-containing protein" evidence="1">
    <location>
        <begin position="21"/>
        <end position="208"/>
    </location>
</feature>
<evidence type="ECO:0000313" key="3">
    <source>
        <dbReference type="Proteomes" id="UP001175271"/>
    </source>
</evidence>
<reference evidence="2" key="1">
    <citation type="submission" date="2023-06" db="EMBL/GenBank/DDBJ databases">
        <title>Genomic analysis of the entomopathogenic nematode Steinernema hermaphroditum.</title>
        <authorList>
            <person name="Schwarz E.M."/>
            <person name="Heppert J.K."/>
            <person name="Baniya A."/>
            <person name="Schwartz H.T."/>
            <person name="Tan C.-H."/>
            <person name="Antoshechkin I."/>
            <person name="Sternberg P.W."/>
            <person name="Goodrich-Blair H."/>
            <person name="Dillman A.R."/>
        </authorList>
    </citation>
    <scope>NUCLEOTIDE SEQUENCE</scope>
    <source>
        <strain evidence="2">PS9179</strain>
        <tissue evidence="2">Whole animal</tissue>
    </source>
</reference>
<sequence length="208" mass="24313">MSRIVFLVFIFHLNINVIRPDSFQTKVSSEFLDSRETYDFVELLPEEVDKFFYSLTDSENLIWQTIYLQQLATYSNDPENTTFEVLDQAARSINADIARRMLEPRRAIMDAIARLGNDSAEYVLEAYTAFRWMRMDMGNRVKVLRTILNVCKTGKALPKEQMDDIATEFPVIPRYIQNENVLILMAKSKTMKISELYDEMVLEAKRLI</sequence>